<dbReference type="EMBL" id="JCNZ01000007">
    <property type="protein sequence ID" value="EWF90845.1"/>
    <property type="molecule type" value="Genomic_DNA"/>
</dbReference>
<name>A0A7H5ABX6_9ENTR</name>
<reference evidence="1 2" key="1">
    <citation type="submission" date="2014-01" db="EMBL/GenBank/DDBJ databases">
        <title>The Genome Sequence of Klebsiella oxytoca MGH 27.</title>
        <authorList>
            <consortium name="The Broad Institute Genomics Platform"/>
            <consortium name="The Broad Institute Genome Sequencing Center for Infectious Disease"/>
            <person name="Murphy C."/>
            <person name="Cosimi L."/>
            <person name="Cerqueira G."/>
            <person name="Feldgarden M."/>
            <person name="Earl A."/>
            <person name="Hung D."/>
            <person name="Onderdonk A.B."/>
            <person name="Ferraro M.J."/>
            <person name="Hooper D."/>
            <person name="Dekker J."/>
            <person name="O'Brien T."/>
            <person name="Huang S."/>
            <person name="Quan V."/>
            <person name="Ernst C."/>
            <person name="Delaney M."/>
            <person name="DuBois A."/>
            <person name="Kim D.S."/>
            <person name="Young S.K."/>
            <person name="Zeng Q."/>
            <person name="Gargeya S."/>
            <person name="Fitzgerald M."/>
            <person name="Abouelleil A."/>
            <person name="Alvarado L."/>
            <person name="Berlin A.M."/>
            <person name="Chapman S.B."/>
            <person name="Gainer-Dewar J."/>
            <person name="Goldberg J."/>
            <person name="Gnerre S."/>
            <person name="Griggs A."/>
            <person name="Gujja S."/>
            <person name="Hansen M."/>
            <person name="Howarth C."/>
            <person name="Imamovic A."/>
            <person name="Ireland A."/>
            <person name="Larimer J."/>
            <person name="McCowan C."/>
            <person name="Murphy C."/>
            <person name="Pearson M."/>
            <person name="Poon T.W."/>
            <person name="Priest M."/>
            <person name="Roberts A."/>
            <person name="Saif S."/>
            <person name="Shea T."/>
            <person name="Sykes S."/>
            <person name="Wortman J."/>
            <person name="Nusbaum C."/>
            <person name="Birren B."/>
        </authorList>
    </citation>
    <scope>NUCLEOTIDE SEQUENCE [LARGE SCALE GENOMIC DNA]</scope>
    <source>
        <strain evidence="1 2">MGH 27</strain>
    </source>
</reference>
<protein>
    <submittedName>
        <fullName evidence="1">Transposase insE for insertion sequence IS3fB</fullName>
    </submittedName>
</protein>
<dbReference type="Proteomes" id="UP000020202">
    <property type="component" value="Unassembled WGS sequence"/>
</dbReference>
<evidence type="ECO:0000313" key="1">
    <source>
        <dbReference type="EMBL" id="EWF90845.1"/>
    </source>
</evidence>
<comment type="caution">
    <text evidence="1">The sequence shown here is derived from an EMBL/GenBank/DDBJ whole genome shotgun (WGS) entry which is preliminary data.</text>
</comment>
<organism evidence="1 2">
    <name type="scientific">Klebsiella michiganensis</name>
    <dbReference type="NCBI Taxonomy" id="1134687"/>
    <lineage>
        <taxon>Bacteria</taxon>
        <taxon>Pseudomonadati</taxon>
        <taxon>Pseudomonadota</taxon>
        <taxon>Gammaproteobacteria</taxon>
        <taxon>Enterobacterales</taxon>
        <taxon>Enterobacteriaceae</taxon>
        <taxon>Klebsiella/Raoultella group</taxon>
        <taxon>Klebsiella</taxon>
    </lineage>
</organism>
<accession>A0A7H5ABX6</accession>
<evidence type="ECO:0000313" key="2">
    <source>
        <dbReference type="Proteomes" id="UP000020202"/>
    </source>
</evidence>
<proteinExistence type="predicted"/>
<gene>
    <name evidence="1" type="ORF">L373_01225</name>
</gene>
<dbReference type="AlphaFoldDB" id="A0A7H5ABX6"/>
<sequence>MTKSASINKSHANNTHLNFVKKPLSWPNVSVWPLPPVNSAFTIPSSTNNCTRQYPLRESVQAAEIACLKRQLAERDNDNELAILQKGATYFAKRLK</sequence>